<sequence>MKKKLLLPIGLFFTLWSQAQVGVHTNNPQGMFHVDAGKDNPATGAPNTTQQANDFVITAPNGYVGVGTTNPARKLHIVGDGVNDPAQIGGLLAGDPQQDFLLGITSGGLIRSIGSVESLSIPRPALFVLGTDVNNFLNGVAPGSNQVVNMAMIKNSIPGLTFDNTIRQISLPAGTYQFTFVYEGVHNNTGCTLSSYFVDFPNDGTAVRVQSNASHLEGGASNHGGTISYSAKLVNPTNNFIIRLGRGQAGNCTGPGMTLLKNSTHLMIYRMGA</sequence>
<feature type="chain" id="PRO_5046078350" description="C1q domain-containing protein" evidence="1">
    <location>
        <begin position="20"/>
        <end position="273"/>
    </location>
</feature>
<dbReference type="EMBL" id="JAVDQS010000002">
    <property type="protein sequence ID" value="MDR6403900.1"/>
    <property type="molecule type" value="Genomic_DNA"/>
</dbReference>
<accession>A0ABU1LB02</accession>
<dbReference type="RefSeq" id="WP_115980373.1">
    <property type="nucleotide sequence ID" value="NZ_JAVDQS010000002.1"/>
</dbReference>
<name>A0ABU1LB02_9FLAO</name>
<comment type="caution">
    <text evidence="2">The sequence shown here is derived from an EMBL/GenBank/DDBJ whole genome shotgun (WGS) entry which is preliminary data.</text>
</comment>
<proteinExistence type="predicted"/>
<gene>
    <name evidence="2" type="ORF">J2781_000815</name>
</gene>
<reference evidence="2 3" key="1">
    <citation type="submission" date="2023-07" db="EMBL/GenBank/DDBJ databases">
        <title>Sorghum-associated microbial communities from plants grown in Nebraska, USA.</title>
        <authorList>
            <person name="Schachtman D."/>
        </authorList>
    </citation>
    <scope>NUCLEOTIDE SEQUENCE [LARGE SCALE GENOMIC DNA]</scope>
    <source>
        <strain evidence="2 3">DS1709</strain>
    </source>
</reference>
<feature type="signal peptide" evidence="1">
    <location>
        <begin position="1"/>
        <end position="19"/>
    </location>
</feature>
<evidence type="ECO:0000313" key="3">
    <source>
        <dbReference type="Proteomes" id="UP001184853"/>
    </source>
</evidence>
<organism evidence="2 3">
    <name type="scientific">Chryseobacterium geocarposphaerae</name>
    <dbReference type="NCBI Taxonomy" id="1416776"/>
    <lineage>
        <taxon>Bacteria</taxon>
        <taxon>Pseudomonadati</taxon>
        <taxon>Bacteroidota</taxon>
        <taxon>Flavobacteriia</taxon>
        <taxon>Flavobacteriales</taxon>
        <taxon>Weeksellaceae</taxon>
        <taxon>Chryseobacterium group</taxon>
        <taxon>Chryseobacterium</taxon>
    </lineage>
</organism>
<keyword evidence="3" id="KW-1185">Reference proteome</keyword>
<dbReference type="Proteomes" id="UP001184853">
    <property type="component" value="Unassembled WGS sequence"/>
</dbReference>
<evidence type="ECO:0000313" key="2">
    <source>
        <dbReference type="EMBL" id="MDR6403900.1"/>
    </source>
</evidence>
<keyword evidence="1" id="KW-0732">Signal</keyword>
<evidence type="ECO:0000256" key="1">
    <source>
        <dbReference type="SAM" id="SignalP"/>
    </source>
</evidence>
<protein>
    <recommendedName>
        <fullName evidence="4">C1q domain-containing protein</fullName>
    </recommendedName>
</protein>
<evidence type="ECO:0008006" key="4">
    <source>
        <dbReference type="Google" id="ProtNLM"/>
    </source>
</evidence>